<dbReference type="EMBL" id="PKSM01000190">
    <property type="protein sequence ID" value="POW03983.1"/>
    <property type="molecule type" value="Genomic_DNA"/>
</dbReference>
<reference evidence="2 3" key="1">
    <citation type="submission" date="2017-12" db="EMBL/GenBank/DDBJ databases">
        <title>Gene loss provides genomic basis for host adaptation in cereal stripe rust fungi.</title>
        <authorList>
            <person name="Xia C."/>
        </authorList>
    </citation>
    <scope>NUCLEOTIDE SEQUENCE [LARGE SCALE GENOMIC DNA]</scope>
    <source>
        <strain evidence="2 3">93TX-2</strain>
    </source>
</reference>
<feature type="compositionally biased region" description="Basic residues" evidence="1">
    <location>
        <begin position="237"/>
        <end position="252"/>
    </location>
</feature>
<name>A0A2S4V384_9BASI</name>
<feature type="compositionally biased region" description="Polar residues" evidence="1">
    <location>
        <begin position="816"/>
        <end position="843"/>
    </location>
</feature>
<feature type="compositionally biased region" description="Polar residues" evidence="1">
    <location>
        <begin position="933"/>
        <end position="943"/>
    </location>
</feature>
<evidence type="ECO:0000256" key="1">
    <source>
        <dbReference type="SAM" id="MobiDB-lite"/>
    </source>
</evidence>
<feature type="compositionally biased region" description="Polar residues" evidence="1">
    <location>
        <begin position="745"/>
        <end position="768"/>
    </location>
</feature>
<evidence type="ECO:0000313" key="2">
    <source>
        <dbReference type="EMBL" id="POW03983.1"/>
    </source>
</evidence>
<evidence type="ECO:0000313" key="3">
    <source>
        <dbReference type="Proteomes" id="UP000238274"/>
    </source>
</evidence>
<reference evidence="3" key="2">
    <citation type="journal article" date="2018" name="BMC Genomics">
        <title>Genomic insights into host adaptation between the wheat stripe rust pathogen (Puccinia striiformis f. sp. tritici) and the barley stripe rust pathogen (Puccinia striiformis f. sp. hordei).</title>
        <authorList>
            <person name="Xia C."/>
            <person name="Wang M."/>
            <person name="Yin C."/>
            <person name="Cornejo O.E."/>
            <person name="Hulbert S.H."/>
            <person name="Chen X."/>
        </authorList>
    </citation>
    <scope>NUCLEOTIDE SEQUENCE [LARGE SCALE GENOMIC DNA]</scope>
    <source>
        <strain evidence="3">93TX-2</strain>
    </source>
</reference>
<feature type="compositionally biased region" description="Basic and acidic residues" evidence="1">
    <location>
        <begin position="899"/>
        <end position="928"/>
    </location>
</feature>
<keyword evidence="3" id="KW-1185">Reference proteome</keyword>
<dbReference type="AlphaFoldDB" id="A0A2S4V384"/>
<feature type="compositionally biased region" description="Polar residues" evidence="1">
    <location>
        <begin position="608"/>
        <end position="629"/>
    </location>
</feature>
<dbReference type="VEuPathDB" id="FungiDB:PSTT_03990"/>
<dbReference type="OrthoDB" id="10316221at2759"/>
<dbReference type="Proteomes" id="UP000238274">
    <property type="component" value="Unassembled WGS sequence"/>
</dbReference>
<feature type="region of interest" description="Disordered" evidence="1">
    <location>
        <begin position="678"/>
        <end position="699"/>
    </location>
</feature>
<comment type="caution">
    <text evidence="2">The sequence shown here is derived from an EMBL/GenBank/DDBJ whole genome shotgun (WGS) entry which is preliminary data.</text>
</comment>
<accession>A0A2S4V384</accession>
<proteinExistence type="predicted"/>
<feature type="compositionally biased region" description="Polar residues" evidence="1">
    <location>
        <begin position="441"/>
        <end position="461"/>
    </location>
</feature>
<feature type="region of interest" description="Disordered" evidence="1">
    <location>
        <begin position="813"/>
        <end position="950"/>
    </location>
</feature>
<protein>
    <submittedName>
        <fullName evidence="2">Uncharacterized protein</fullName>
    </submittedName>
</protein>
<organism evidence="2 3">
    <name type="scientific">Puccinia striiformis</name>
    <dbReference type="NCBI Taxonomy" id="27350"/>
    <lineage>
        <taxon>Eukaryota</taxon>
        <taxon>Fungi</taxon>
        <taxon>Dikarya</taxon>
        <taxon>Basidiomycota</taxon>
        <taxon>Pucciniomycotina</taxon>
        <taxon>Pucciniomycetes</taxon>
        <taxon>Pucciniales</taxon>
        <taxon>Pucciniaceae</taxon>
        <taxon>Puccinia</taxon>
    </lineage>
</organism>
<feature type="compositionally biased region" description="Low complexity" evidence="1">
    <location>
        <begin position="176"/>
        <end position="189"/>
    </location>
</feature>
<reference evidence="3" key="3">
    <citation type="journal article" date="2018" name="Mol. Plant Microbe Interact.">
        <title>Genome sequence resources for the wheat stripe rust pathogen (Puccinia striiformis f. sp. tritici) and the barley stripe rust pathogen (Puccinia striiformis f. sp. hordei).</title>
        <authorList>
            <person name="Xia C."/>
            <person name="Wang M."/>
            <person name="Yin C."/>
            <person name="Cornejo O.E."/>
            <person name="Hulbert S.H."/>
            <person name="Chen X."/>
        </authorList>
    </citation>
    <scope>NUCLEOTIDE SEQUENCE [LARGE SCALE GENOMIC DNA]</scope>
    <source>
        <strain evidence="3">93TX-2</strain>
    </source>
</reference>
<feature type="compositionally biased region" description="Low complexity" evidence="1">
    <location>
        <begin position="769"/>
        <end position="780"/>
    </location>
</feature>
<feature type="compositionally biased region" description="Polar residues" evidence="1">
    <location>
        <begin position="215"/>
        <end position="233"/>
    </location>
</feature>
<feature type="region of interest" description="Disordered" evidence="1">
    <location>
        <begin position="169"/>
        <end position="462"/>
    </location>
</feature>
<gene>
    <name evidence="2" type="ORF">PSHT_11457</name>
</gene>
<dbReference type="VEuPathDB" id="FungiDB:PSHT_11457"/>
<feature type="compositionally biased region" description="Polar residues" evidence="1">
    <location>
        <begin position="190"/>
        <end position="205"/>
    </location>
</feature>
<feature type="compositionally biased region" description="Polar residues" evidence="1">
    <location>
        <begin position="864"/>
        <end position="876"/>
    </location>
</feature>
<sequence length="970" mass="105430">MPRFFNLRKRPPVYDPGLLVLLRVFKADFKEVIGGVSKPVHSLQVIQPVKVAPELRNMITTRLQKILSWLLRADPNWSTSTLGSTAKIEHQIKSGSEGGVIKLGPVCTLPVLASSPSSNSLVMNEYSDPYSKKIKRQALVDFIYLANPRIKIPTSIELDDLRGIAAQRSTMPRACKSTAASGKSTSSESRQSASKATPPTNQTSGKRILTASRKPGNTGTSTTAKFSSIPSSDQSKHISRQTKKPSSSKRVVHQSSNNHSTDEQETGIEDCIRSELASESDESDLITEPSIPNKGRSAHKSLATHNPPEPNPYSNPNLPGLRNVVPRGPKPDIILKPKTRVSFDPLTIERSHPNTSSNNIPNPARLHTNPRNYPSESQHSSFTPNPGTYSSNSQQVLPATNHSTYPFDGRRNLTARNPGTYKSDIRPTSTNNRIVPDYTIRENNAGSSSHHSHKGVTSSKGVTDFHTDESQPFTSPKSKHTINQLSARDCLMLSELLTERINSINQRPTKQKVLSSKPPVYYPPMESDSERLWQTLSSRVAKKEEQLIHTLIPYQYDAPWLGLTGYQATQEELKAGYPTHSPTITPKWIALTDQPFSSPAELLPAPSNPTDNTSPANPSPASLSTSIASPSDSDKILQLLQQMTAVQHQAFSYLAGSSQNQHATSLFSAPSDQTQSASFSYLAQSPQNKAGTSSSSAHGNHTLSGFSAATNPLMVSPSAFSPLALNQSDRLHVSPGPNFRPPTAVQHTNQSVDPPANQFTFVPTATTRPSPIIPSIQVSPAKSEQGGSLGLQNVPISLRPISSLKQLKMLQPDNAGRSSNTQDPIENQTNAGHGLITKNQDFANSPKSLDKSKPSDEPKIENSVIKTQNFVESPNIVSKCEPSVEPKMGTLGTPQDSNDQNHAETSKSVEKSDMTKLDTESRTEDAQAPKDTVGQQCNETGLSGASKARYDNIKAQADKLKFKSNSPKED</sequence>
<feature type="compositionally biased region" description="Polar residues" evidence="1">
    <location>
        <begin position="369"/>
        <end position="404"/>
    </location>
</feature>
<feature type="region of interest" description="Disordered" evidence="1">
    <location>
        <begin position="599"/>
        <end position="629"/>
    </location>
</feature>
<feature type="region of interest" description="Disordered" evidence="1">
    <location>
        <begin position="728"/>
        <end position="793"/>
    </location>
</feature>
<feature type="compositionally biased region" description="Basic and acidic residues" evidence="1">
    <location>
        <begin position="848"/>
        <end position="860"/>
    </location>
</feature>